<evidence type="ECO:0000256" key="1">
    <source>
        <dbReference type="SAM" id="Phobius"/>
    </source>
</evidence>
<sequence>MNASSLLSMAAVLVIGIAIGRGAQIFNGLSLLGLALVAASWVAFLIEERS</sequence>
<organism evidence="2 3">
    <name type="scientific">Lysinibacter cavernae</name>
    <dbReference type="NCBI Taxonomy" id="1640652"/>
    <lineage>
        <taxon>Bacteria</taxon>
        <taxon>Bacillati</taxon>
        <taxon>Actinomycetota</taxon>
        <taxon>Actinomycetes</taxon>
        <taxon>Micrococcales</taxon>
        <taxon>Microbacteriaceae</taxon>
        <taxon>Lysinibacter</taxon>
    </lineage>
</organism>
<keyword evidence="1" id="KW-0812">Transmembrane</keyword>
<protein>
    <submittedName>
        <fullName evidence="2">Uncharacterized protein</fullName>
    </submittedName>
</protein>
<dbReference type="AlphaFoldDB" id="A0A7X5QYW4"/>
<comment type="caution">
    <text evidence="2">The sequence shown here is derived from an EMBL/GenBank/DDBJ whole genome shotgun (WGS) entry which is preliminary data.</text>
</comment>
<keyword evidence="1" id="KW-0472">Membrane</keyword>
<evidence type="ECO:0000313" key="3">
    <source>
        <dbReference type="Proteomes" id="UP000541033"/>
    </source>
</evidence>
<name>A0A7X5QYW4_9MICO</name>
<accession>A0A7X5QYW4</accession>
<gene>
    <name evidence="2" type="ORF">FHX76_000384</name>
</gene>
<proteinExistence type="predicted"/>
<keyword evidence="3" id="KW-1185">Reference proteome</keyword>
<keyword evidence="1" id="KW-1133">Transmembrane helix</keyword>
<evidence type="ECO:0000313" key="2">
    <source>
        <dbReference type="EMBL" id="NIH52516.1"/>
    </source>
</evidence>
<dbReference type="RefSeq" id="WP_167147178.1">
    <property type="nucleotide sequence ID" value="NZ_JAAMOX010000001.1"/>
</dbReference>
<dbReference type="Proteomes" id="UP000541033">
    <property type="component" value="Unassembled WGS sequence"/>
</dbReference>
<feature type="transmembrane region" description="Helical" evidence="1">
    <location>
        <begin position="28"/>
        <end position="46"/>
    </location>
</feature>
<reference evidence="2 3" key="1">
    <citation type="submission" date="2020-02" db="EMBL/GenBank/DDBJ databases">
        <title>Sequencing the genomes of 1000 actinobacteria strains.</title>
        <authorList>
            <person name="Klenk H.-P."/>
        </authorList>
    </citation>
    <scope>NUCLEOTIDE SEQUENCE [LARGE SCALE GENOMIC DNA]</scope>
    <source>
        <strain evidence="2 3">DSM 27960</strain>
    </source>
</reference>
<dbReference type="EMBL" id="JAAMOX010000001">
    <property type="protein sequence ID" value="NIH52516.1"/>
    <property type="molecule type" value="Genomic_DNA"/>
</dbReference>